<keyword evidence="1" id="KW-0732">Signal</keyword>
<feature type="signal peptide" evidence="1">
    <location>
        <begin position="1"/>
        <end position="20"/>
    </location>
</feature>
<accession>A0A1G6I8F4</accession>
<reference evidence="3" key="1">
    <citation type="submission" date="2016-10" db="EMBL/GenBank/DDBJ databases">
        <authorList>
            <person name="Varghese N."/>
            <person name="Submissions S."/>
        </authorList>
    </citation>
    <scope>NUCLEOTIDE SEQUENCE [LARGE SCALE GENOMIC DNA]</scope>
    <source>
        <strain evidence="3">CGMCC 4.3504</strain>
    </source>
</reference>
<dbReference type="Proteomes" id="UP000182100">
    <property type="component" value="Unassembled WGS sequence"/>
</dbReference>
<evidence type="ECO:0008006" key="4">
    <source>
        <dbReference type="Google" id="ProtNLM"/>
    </source>
</evidence>
<evidence type="ECO:0000256" key="1">
    <source>
        <dbReference type="SAM" id="SignalP"/>
    </source>
</evidence>
<dbReference type="PROSITE" id="PS51257">
    <property type="entry name" value="PROKAR_LIPOPROTEIN"/>
    <property type="match status" value="1"/>
</dbReference>
<feature type="chain" id="PRO_5038772762" description="Lipoprotein" evidence="1">
    <location>
        <begin position="21"/>
        <end position="176"/>
    </location>
</feature>
<organism evidence="2 3">
    <name type="scientific">Streptomyces prasinopilosus</name>
    <dbReference type="NCBI Taxonomy" id="67344"/>
    <lineage>
        <taxon>Bacteria</taxon>
        <taxon>Bacillati</taxon>
        <taxon>Actinomycetota</taxon>
        <taxon>Actinomycetes</taxon>
        <taxon>Kitasatosporales</taxon>
        <taxon>Streptomycetaceae</taxon>
        <taxon>Streptomyces</taxon>
    </lineage>
</organism>
<protein>
    <recommendedName>
        <fullName evidence="4">Lipoprotein</fullName>
    </recommendedName>
</protein>
<name>A0A1G6I8F4_9ACTN</name>
<proteinExistence type="predicted"/>
<gene>
    <name evidence="2" type="ORF">SAMN05216505_101115</name>
</gene>
<keyword evidence="3" id="KW-1185">Reference proteome</keyword>
<evidence type="ECO:0000313" key="2">
    <source>
        <dbReference type="EMBL" id="SDC02730.1"/>
    </source>
</evidence>
<evidence type="ECO:0000313" key="3">
    <source>
        <dbReference type="Proteomes" id="UP000182100"/>
    </source>
</evidence>
<dbReference type="STRING" id="67344.SAMN05216505_101115"/>
<sequence>MKTRPSALALAAAVALTTLTGCSMTDSKTDSVPFSGTSTSLDAADATEKVSSGIYDLIGVRGKASESYSTVMDCSGRDAGEYFRILHPWSFYPASEGDLDVAMERLKSKLPKHGWRIVEYGPDTSKNKNVRMTADNDRKKVSVRIIRMAKNDPPKLSLNVVSGCYKIPAGQEIERF</sequence>
<dbReference type="AlphaFoldDB" id="A0A1G6I8F4"/>
<dbReference type="EMBL" id="FMZK01000001">
    <property type="protein sequence ID" value="SDC02730.1"/>
    <property type="molecule type" value="Genomic_DNA"/>
</dbReference>